<keyword evidence="3" id="KW-1185">Reference proteome</keyword>
<keyword evidence="1" id="KW-0472">Membrane</keyword>
<protein>
    <recommendedName>
        <fullName evidence="4">J domain-containing protein</fullName>
    </recommendedName>
</protein>
<organism evidence="2 3">
    <name type="scientific">Dankookia rubra</name>
    <dbReference type="NCBI Taxonomy" id="1442381"/>
    <lineage>
        <taxon>Bacteria</taxon>
        <taxon>Pseudomonadati</taxon>
        <taxon>Pseudomonadota</taxon>
        <taxon>Alphaproteobacteria</taxon>
        <taxon>Acetobacterales</taxon>
        <taxon>Roseomonadaceae</taxon>
        <taxon>Dankookia</taxon>
    </lineage>
</organism>
<gene>
    <name evidence="2" type="ORF">E2C06_00405</name>
</gene>
<dbReference type="Proteomes" id="UP000295096">
    <property type="component" value="Unassembled WGS sequence"/>
</dbReference>
<evidence type="ECO:0000256" key="1">
    <source>
        <dbReference type="SAM" id="Phobius"/>
    </source>
</evidence>
<sequence>MVEVLGILLALLILVLGIVLWRLLHWLARGVALLLGPRRAERRLHAMRGVRLRASRAQNHHQAARITALAAELERTRRALLLAEAARARSGPPEDRFRRAKQAFAVHFHPDRLRCAEPERSIRIGIFSQFWQVLRRIERG</sequence>
<evidence type="ECO:0008006" key="4">
    <source>
        <dbReference type="Google" id="ProtNLM"/>
    </source>
</evidence>
<accession>A0A4R5QP23</accession>
<dbReference type="EMBL" id="SMSJ01000001">
    <property type="protein sequence ID" value="TDH64441.1"/>
    <property type="molecule type" value="Genomic_DNA"/>
</dbReference>
<dbReference type="OrthoDB" id="8478996at2"/>
<dbReference type="AlphaFoldDB" id="A0A4R5QP23"/>
<evidence type="ECO:0000313" key="2">
    <source>
        <dbReference type="EMBL" id="TDH64441.1"/>
    </source>
</evidence>
<proteinExistence type="predicted"/>
<comment type="caution">
    <text evidence="2">The sequence shown here is derived from an EMBL/GenBank/DDBJ whole genome shotgun (WGS) entry which is preliminary data.</text>
</comment>
<feature type="transmembrane region" description="Helical" evidence="1">
    <location>
        <begin position="6"/>
        <end position="24"/>
    </location>
</feature>
<keyword evidence="1" id="KW-1133">Transmembrane helix</keyword>
<name>A0A4R5QP23_9PROT</name>
<reference evidence="2 3" key="1">
    <citation type="journal article" date="2016" name="J. Microbiol.">
        <title>Dankookia rubra gen. nov., sp. nov., an alphaproteobacterium isolated from sediment of a shallow stream.</title>
        <authorList>
            <person name="Kim W.H."/>
            <person name="Kim D.H."/>
            <person name="Kang K."/>
            <person name="Ahn T.Y."/>
        </authorList>
    </citation>
    <scope>NUCLEOTIDE SEQUENCE [LARGE SCALE GENOMIC DNA]</scope>
    <source>
        <strain evidence="2 3">JCM30602</strain>
    </source>
</reference>
<keyword evidence="1" id="KW-0812">Transmembrane</keyword>
<evidence type="ECO:0000313" key="3">
    <source>
        <dbReference type="Proteomes" id="UP000295096"/>
    </source>
</evidence>
<dbReference type="RefSeq" id="WP_133286597.1">
    <property type="nucleotide sequence ID" value="NZ_SMSJ01000001.1"/>
</dbReference>